<sequence length="757" mass="82656">MSTTLLRLFGGLFMLIVMPSALCAPPASDAFPRLSDNTAGSATLEVRKVLQGQVDGMFVVPRTRQVVAAAGGYLWKFSDQGMLQDTLRVHGSLFTSGVVFTAEHFVDWVFTGSAQRKSYGAPVDGSALSHAEVVTALEQADVVEFGKSDDTTAWAYLWSNGQAHKMDLSRHIDKVDIYCHRRTHSAKGLRWKTTCFEGLPPAARAWVEVDPGSFANISDTQARVDVVGFDRRRFHLEEGLDGQLVGATVGAALKAMGMPGSLPGRYWFGDAHTRLRVGGEVVQFKAFVPLEDGEYRFMHNMRWWEPASTLPGASPWFSVHMRGYMEHKGEAELLRHYEKDIGLYVVRPRGVADVPAAMRTVPAWRPVFEGPVTRGAAVTGTVEFAAPPTDSTGQGETTLPAAHVWLRSPPPGRHVEGVQPPVPVDALWPALHQLPSALTVAWGQPWQEQEHTVVRIDLVRSETQEVLGRLLGGGASNAMKLADATRAPASRDRKDRSGADSAAARDPLELVVRVPDLKAPLDQGQVLLRSGRRQLPLLQARMTYVVQPVERADRQTSLPPASPPGTTALLQQLQTAVTEASSNAGAGLPDFLNKAQTLAQDATRAKVLATHVTAAYAQLINQFNRASDFVSSAALVRHYLAQVHPHIGHLTGDNSQTYNQGVIASQTLAFAIHSPPHRDLVDGVMAKLIGADFDPQLQTNGTLMYNLACHYALGGDKPRLLQSAAAARRLGKPRTQFMADKDFERYWEDAEFLQVLR</sequence>
<keyword evidence="2" id="KW-0732">Signal</keyword>
<keyword evidence="4" id="KW-1185">Reference proteome</keyword>
<proteinExistence type="predicted"/>
<feature type="signal peptide" evidence="2">
    <location>
        <begin position="1"/>
        <end position="23"/>
    </location>
</feature>
<organism evidence="3 4">
    <name type="scientific">Hydrogenophaga palleronii</name>
    <dbReference type="NCBI Taxonomy" id="65655"/>
    <lineage>
        <taxon>Bacteria</taxon>
        <taxon>Pseudomonadati</taxon>
        <taxon>Pseudomonadota</taxon>
        <taxon>Betaproteobacteria</taxon>
        <taxon>Burkholderiales</taxon>
        <taxon>Comamonadaceae</taxon>
        <taxon>Hydrogenophaga</taxon>
    </lineage>
</organism>
<reference evidence="3 4" key="1">
    <citation type="submission" date="2023-07" db="EMBL/GenBank/DDBJ databases">
        <title>Sorghum-associated microbial communities from plants grown in Nebraska, USA.</title>
        <authorList>
            <person name="Schachtman D."/>
        </authorList>
    </citation>
    <scope>NUCLEOTIDE SEQUENCE [LARGE SCALE GENOMIC DNA]</scope>
    <source>
        <strain evidence="3 4">4249</strain>
    </source>
</reference>
<name>A0ABU1WN12_9BURK</name>
<evidence type="ECO:0000256" key="2">
    <source>
        <dbReference type="SAM" id="SignalP"/>
    </source>
</evidence>
<dbReference type="Proteomes" id="UP001265700">
    <property type="component" value="Unassembled WGS sequence"/>
</dbReference>
<feature type="region of interest" description="Disordered" evidence="1">
    <location>
        <begin position="481"/>
        <end position="502"/>
    </location>
</feature>
<dbReference type="RefSeq" id="WP_310316577.1">
    <property type="nucleotide sequence ID" value="NZ_JAVDWU010000005.1"/>
</dbReference>
<feature type="chain" id="PRO_5045726769" evidence="2">
    <location>
        <begin position="24"/>
        <end position="757"/>
    </location>
</feature>
<dbReference type="NCBIfam" id="NF047558">
    <property type="entry name" value="TPR_END_plus"/>
    <property type="match status" value="1"/>
</dbReference>
<dbReference type="EMBL" id="JAVDWU010000005">
    <property type="protein sequence ID" value="MDR7150672.1"/>
    <property type="molecule type" value="Genomic_DNA"/>
</dbReference>
<gene>
    <name evidence="3" type="ORF">J2W49_002635</name>
</gene>
<accession>A0ABU1WN12</accession>
<evidence type="ECO:0000256" key="1">
    <source>
        <dbReference type="SAM" id="MobiDB-lite"/>
    </source>
</evidence>
<evidence type="ECO:0000313" key="4">
    <source>
        <dbReference type="Proteomes" id="UP001265700"/>
    </source>
</evidence>
<evidence type="ECO:0000313" key="3">
    <source>
        <dbReference type="EMBL" id="MDR7150672.1"/>
    </source>
</evidence>
<protein>
    <submittedName>
        <fullName evidence="3">Uncharacterized protein</fullName>
    </submittedName>
</protein>
<comment type="caution">
    <text evidence="3">The sequence shown here is derived from an EMBL/GenBank/DDBJ whole genome shotgun (WGS) entry which is preliminary data.</text>
</comment>
<feature type="compositionally biased region" description="Basic and acidic residues" evidence="1">
    <location>
        <begin position="489"/>
        <end position="498"/>
    </location>
</feature>